<evidence type="ECO:0000313" key="1">
    <source>
        <dbReference type="EMBL" id="XBP93985.1"/>
    </source>
</evidence>
<dbReference type="GO" id="GO:0004392">
    <property type="term" value="F:heme oxygenase (decyclizing) activity"/>
    <property type="evidence" value="ECO:0007669"/>
    <property type="project" value="InterPro"/>
</dbReference>
<organism evidence="2">
    <name type="scientific">Micromonospora sp. CCTCC AA 2012012</name>
    <dbReference type="NCBI Taxonomy" id="3111921"/>
    <lineage>
        <taxon>Bacteria</taxon>
        <taxon>Bacillati</taxon>
        <taxon>Actinomycetota</taxon>
        <taxon>Actinomycetes</taxon>
        <taxon>Micromonosporales</taxon>
        <taxon>Micromonosporaceae</taxon>
        <taxon>Micromonospora</taxon>
    </lineage>
</organism>
<dbReference type="EMBL" id="CP159342">
    <property type="protein sequence ID" value="XCH74684.1"/>
    <property type="molecule type" value="Genomic_DNA"/>
</dbReference>
<dbReference type="Pfam" id="PF01126">
    <property type="entry name" value="Heme_oxygenase"/>
    <property type="match status" value="1"/>
</dbReference>
<dbReference type="Gene3D" id="1.20.910.10">
    <property type="entry name" value="Heme oxygenase-like"/>
    <property type="match status" value="1"/>
</dbReference>
<dbReference type="RefSeq" id="WP_350933681.1">
    <property type="nucleotide sequence ID" value="NZ_CP157762.1"/>
</dbReference>
<dbReference type="CDD" id="cd19166">
    <property type="entry name" value="HemeO-bac"/>
    <property type="match status" value="1"/>
</dbReference>
<dbReference type="InterPro" id="IPR016084">
    <property type="entry name" value="Haem_Oase-like_multi-hlx"/>
</dbReference>
<gene>
    <name evidence="2" type="ORF">ABUL08_00795</name>
    <name evidence="1" type="ORF">VK199_00790</name>
</gene>
<accession>A0AAU8HDL6</accession>
<protein>
    <submittedName>
        <fullName evidence="2">Biliverdin-producing heme oxygenase</fullName>
    </submittedName>
</protein>
<dbReference type="SUPFAM" id="SSF48613">
    <property type="entry name" value="Heme oxygenase-like"/>
    <property type="match status" value="1"/>
</dbReference>
<proteinExistence type="predicted"/>
<reference evidence="2" key="2">
    <citation type="submission" date="2024-06" db="EMBL/GenBank/DDBJ databases">
        <title>Micromonospora mangrovi CCTCC AA 2012012 genome sequences.</title>
        <authorList>
            <person name="Gao J."/>
        </authorList>
    </citation>
    <scope>NUCLEOTIDE SEQUENCE</scope>
    <source>
        <strain evidence="2">CCTCC AA 2012012</strain>
    </source>
</reference>
<sequence>MSEPARPRPADPTGPMLAALRAGTREHHRALERELDLPGRIRSRTELSTVLSAMLASWQPLEERLAAADWSGLSLDPRLGEAADLLRADLSALSTPAGAVTHAAVPDLGSLADAVGARYVLLGSALGGRVIAPVVERRLGLAEGAATRFFRRSGRSPGRDWRDFRLALAARDWSPADLARATTAARETFAFVGRAAAPILAVSSARAG</sequence>
<dbReference type="InterPro" id="IPR016053">
    <property type="entry name" value="Haem_Oase-like"/>
</dbReference>
<reference evidence="1" key="1">
    <citation type="submission" date="2024-01" db="EMBL/GenBank/DDBJ databases">
        <title>The genome sequence of Micromonospora mangrovi CCTCC AA 2012012.</title>
        <authorList>
            <person name="Gao J."/>
        </authorList>
    </citation>
    <scope>NUCLEOTIDE SEQUENCE</scope>
    <source>
        <strain evidence="1">CCTCC AA 2012012</strain>
    </source>
</reference>
<dbReference type="AlphaFoldDB" id="A0AAU8HDL6"/>
<name>A0AAU8HDL6_9ACTN</name>
<dbReference type="EMBL" id="CP157762">
    <property type="protein sequence ID" value="XBP93985.1"/>
    <property type="molecule type" value="Genomic_DNA"/>
</dbReference>
<evidence type="ECO:0000313" key="2">
    <source>
        <dbReference type="EMBL" id="XCH74684.1"/>
    </source>
</evidence>
<dbReference type="GO" id="GO:0006788">
    <property type="term" value="P:heme oxidation"/>
    <property type="evidence" value="ECO:0007669"/>
    <property type="project" value="InterPro"/>
</dbReference>